<dbReference type="PANTHER" id="PTHR23155">
    <property type="entry name" value="DISEASE RESISTANCE PROTEIN RP"/>
    <property type="match status" value="1"/>
</dbReference>
<dbReference type="InterPro" id="IPR027417">
    <property type="entry name" value="P-loop_NTPase"/>
</dbReference>
<dbReference type="Pfam" id="PF23598">
    <property type="entry name" value="LRR_14"/>
    <property type="match status" value="1"/>
</dbReference>
<evidence type="ECO:0000256" key="2">
    <source>
        <dbReference type="ARBA" id="ARBA00022614"/>
    </source>
</evidence>
<dbReference type="InterPro" id="IPR036388">
    <property type="entry name" value="WH-like_DNA-bd_sf"/>
</dbReference>
<gene>
    <name evidence="13" type="ORF">RJ639_017035</name>
    <name evidence="12" type="ORF">RJ639_024749</name>
</gene>
<dbReference type="PRINTS" id="PR00364">
    <property type="entry name" value="DISEASERSIST"/>
</dbReference>
<dbReference type="FunFam" id="1.10.10.10:FF:000322">
    <property type="entry name" value="Probable disease resistance protein At1g63360"/>
    <property type="match status" value="1"/>
</dbReference>
<proteinExistence type="inferred from homology"/>
<dbReference type="CDD" id="cd14798">
    <property type="entry name" value="RX-CC_like"/>
    <property type="match status" value="1"/>
</dbReference>
<keyword evidence="14" id="KW-1185">Reference proteome</keyword>
<dbReference type="GO" id="GO:0051607">
    <property type="term" value="P:defense response to virus"/>
    <property type="evidence" value="ECO:0007669"/>
    <property type="project" value="UniProtKB-ARBA"/>
</dbReference>
<dbReference type="Pfam" id="PF23559">
    <property type="entry name" value="WHD_DRP"/>
    <property type="match status" value="1"/>
</dbReference>
<keyword evidence="6" id="KW-0067">ATP-binding</keyword>
<reference evidence="12" key="1">
    <citation type="submission" date="2022-12" db="EMBL/GenBank/DDBJ databases">
        <title>Draft genome assemblies for two species of Escallonia (Escalloniales).</title>
        <authorList>
            <person name="Chanderbali A."/>
            <person name="Dervinis C."/>
            <person name="Anghel I."/>
            <person name="Soltis D."/>
            <person name="Soltis P."/>
            <person name="Zapata F."/>
        </authorList>
    </citation>
    <scope>NUCLEOTIDE SEQUENCE</scope>
    <source>
        <strain evidence="12">UCBG64.0493</strain>
        <tissue evidence="12">Leaf</tissue>
    </source>
</reference>
<evidence type="ECO:0000259" key="10">
    <source>
        <dbReference type="Pfam" id="PF23559"/>
    </source>
</evidence>
<evidence type="ECO:0000259" key="8">
    <source>
        <dbReference type="Pfam" id="PF00931"/>
    </source>
</evidence>
<feature type="domain" description="Disease resistance N-terminal" evidence="9">
    <location>
        <begin position="5"/>
        <end position="93"/>
    </location>
</feature>
<evidence type="ECO:0000259" key="11">
    <source>
        <dbReference type="Pfam" id="PF23598"/>
    </source>
</evidence>
<dbReference type="InterPro" id="IPR042197">
    <property type="entry name" value="Apaf_helical"/>
</dbReference>
<feature type="domain" description="Disease resistance R13L4/SHOC-2-like LRR" evidence="11">
    <location>
        <begin position="550"/>
        <end position="870"/>
    </location>
</feature>
<dbReference type="Gene3D" id="3.40.50.300">
    <property type="entry name" value="P-loop containing nucleotide triphosphate hydrolases"/>
    <property type="match status" value="1"/>
</dbReference>
<dbReference type="InterPro" id="IPR058922">
    <property type="entry name" value="WHD_DRP"/>
</dbReference>
<dbReference type="FunFam" id="3.40.50.300:FF:001091">
    <property type="entry name" value="Probable disease resistance protein At1g61300"/>
    <property type="match status" value="1"/>
</dbReference>
<dbReference type="Gene3D" id="1.10.10.10">
    <property type="entry name" value="Winged helix-like DNA-binding domain superfamily/Winged helix DNA-binding domain"/>
    <property type="match status" value="1"/>
</dbReference>
<evidence type="ECO:0000256" key="4">
    <source>
        <dbReference type="ARBA" id="ARBA00022741"/>
    </source>
</evidence>
<evidence type="ECO:0000259" key="9">
    <source>
        <dbReference type="Pfam" id="PF18052"/>
    </source>
</evidence>
<dbReference type="Pfam" id="PF00931">
    <property type="entry name" value="NB-ARC"/>
    <property type="match status" value="1"/>
</dbReference>
<evidence type="ECO:0000313" key="12">
    <source>
        <dbReference type="EMBL" id="KAK2996529.1"/>
    </source>
</evidence>
<accession>A0AA88RUI1</accession>
<dbReference type="GO" id="GO:0098542">
    <property type="term" value="P:defense response to other organism"/>
    <property type="evidence" value="ECO:0007669"/>
    <property type="project" value="TreeGrafter"/>
</dbReference>
<evidence type="ECO:0000313" key="13">
    <source>
        <dbReference type="EMBL" id="KAK3006496.1"/>
    </source>
</evidence>
<evidence type="ECO:0008006" key="15">
    <source>
        <dbReference type="Google" id="ProtNLM"/>
    </source>
</evidence>
<dbReference type="InterPro" id="IPR038005">
    <property type="entry name" value="RX-like_CC"/>
</dbReference>
<feature type="domain" description="Disease resistance protein winged helix" evidence="10">
    <location>
        <begin position="433"/>
        <end position="504"/>
    </location>
</feature>
<comment type="similarity">
    <text evidence="1">Belongs to the disease resistance NB-LRR family.</text>
</comment>
<evidence type="ECO:0000256" key="7">
    <source>
        <dbReference type="SAM" id="Coils"/>
    </source>
</evidence>
<dbReference type="Gene3D" id="1.20.5.4130">
    <property type="match status" value="1"/>
</dbReference>
<keyword evidence="7" id="KW-0175">Coiled coil</keyword>
<comment type="caution">
    <text evidence="12">The sequence shown here is derived from an EMBL/GenBank/DDBJ whole genome shotgun (WGS) entry which is preliminary data.</text>
</comment>
<dbReference type="InterPro" id="IPR044974">
    <property type="entry name" value="Disease_R_plants"/>
</dbReference>
<keyword evidence="4" id="KW-0547">Nucleotide-binding</keyword>
<dbReference type="SUPFAM" id="SSF52540">
    <property type="entry name" value="P-loop containing nucleoside triphosphate hydrolases"/>
    <property type="match status" value="1"/>
</dbReference>
<dbReference type="Gene3D" id="1.10.8.430">
    <property type="entry name" value="Helical domain of apoptotic protease-activating factors"/>
    <property type="match status" value="1"/>
</dbReference>
<dbReference type="PANTHER" id="PTHR23155:SF1205">
    <property type="entry name" value="DISEASE RESISTANCE PROTEIN RPM1"/>
    <property type="match status" value="1"/>
</dbReference>
<dbReference type="InterPro" id="IPR002182">
    <property type="entry name" value="NB-ARC"/>
</dbReference>
<dbReference type="EMBL" id="JAVXUP010001985">
    <property type="protein sequence ID" value="KAK3006496.1"/>
    <property type="molecule type" value="Genomic_DNA"/>
</dbReference>
<dbReference type="Gene3D" id="3.80.10.10">
    <property type="entry name" value="Ribonuclease Inhibitor"/>
    <property type="match status" value="1"/>
</dbReference>
<evidence type="ECO:0000256" key="5">
    <source>
        <dbReference type="ARBA" id="ARBA00022821"/>
    </source>
</evidence>
<dbReference type="InterPro" id="IPR055414">
    <property type="entry name" value="LRR_R13L4/SHOC2-like"/>
</dbReference>
<keyword evidence="2" id="KW-0433">Leucine-rich repeat</keyword>
<evidence type="ECO:0000256" key="6">
    <source>
        <dbReference type="ARBA" id="ARBA00022840"/>
    </source>
</evidence>
<protein>
    <recommendedName>
        <fullName evidence="15">Disease resistance protein RPM1</fullName>
    </recommendedName>
</protein>
<evidence type="ECO:0000256" key="1">
    <source>
        <dbReference type="ARBA" id="ARBA00008894"/>
    </source>
</evidence>
<dbReference type="AlphaFoldDB" id="A0AA88RUI1"/>
<feature type="coiled-coil region" evidence="7">
    <location>
        <begin position="17"/>
        <end position="51"/>
    </location>
</feature>
<dbReference type="SUPFAM" id="SSF52058">
    <property type="entry name" value="L domain-like"/>
    <property type="match status" value="1"/>
</dbReference>
<dbReference type="EMBL" id="JAVXUP010004963">
    <property type="protein sequence ID" value="KAK2996529.1"/>
    <property type="molecule type" value="Genomic_DNA"/>
</dbReference>
<dbReference type="Pfam" id="PF18052">
    <property type="entry name" value="Rx_N"/>
    <property type="match status" value="1"/>
</dbReference>
<organism evidence="12 14">
    <name type="scientific">Escallonia herrerae</name>
    <dbReference type="NCBI Taxonomy" id="1293975"/>
    <lineage>
        <taxon>Eukaryota</taxon>
        <taxon>Viridiplantae</taxon>
        <taxon>Streptophyta</taxon>
        <taxon>Embryophyta</taxon>
        <taxon>Tracheophyta</taxon>
        <taxon>Spermatophyta</taxon>
        <taxon>Magnoliopsida</taxon>
        <taxon>eudicotyledons</taxon>
        <taxon>Gunneridae</taxon>
        <taxon>Pentapetalae</taxon>
        <taxon>asterids</taxon>
        <taxon>campanulids</taxon>
        <taxon>Escalloniales</taxon>
        <taxon>Escalloniaceae</taxon>
        <taxon>Escallonia</taxon>
    </lineage>
</organism>
<dbReference type="Proteomes" id="UP001188597">
    <property type="component" value="Unassembled WGS sequence"/>
</dbReference>
<keyword evidence="5" id="KW-0611">Plant defense</keyword>
<feature type="domain" description="NB-ARC" evidence="8">
    <location>
        <begin position="175"/>
        <end position="345"/>
    </location>
</feature>
<evidence type="ECO:0000313" key="14">
    <source>
        <dbReference type="Proteomes" id="UP001188597"/>
    </source>
</evidence>
<evidence type="ECO:0000256" key="3">
    <source>
        <dbReference type="ARBA" id="ARBA00022737"/>
    </source>
</evidence>
<dbReference type="InterPro" id="IPR032675">
    <property type="entry name" value="LRR_dom_sf"/>
</dbReference>
<dbReference type="GO" id="GO:0005524">
    <property type="term" value="F:ATP binding"/>
    <property type="evidence" value="ECO:0007669"/>
    <property type="project" value="UniProtKB-KW"/>
</dbReference>
<keyword evidence="3" id="KW-0677">Repeat</keyword>
<name>A0AA88RUI1_9ASTE</name>
<sequence length="934" mass="107028">MAWVAVDLMIGKIVSILENEAELMGGVYDELDELKRELKSMRSFLEDADRRRGLTEGEKSWVEDVRDVCYPVEHIIEEFMYHISKQQRASKFTKILYSTIHLPENMWVRHRVARKLQKINRKIKLIAKRSRRYGVDRIEGGSSHDSQRRSQNHSESLLFAKDEHLVGIEDDECLLLDWLTSGEPQRTVISLVGMGGSGKSTLAAKVYKSQIVKQHFDCCAWITVSQTYAIEDVLRRMIEEFYSSTKKQIPADLISIGYKKLLQMLVDYLAPKRYVVVFDDVWSSNLWDDINVSLPDEGLRSWVMLTTRNEDIATTFFGVVNHVHHIKPLHLSDALDLFCTKAFSRDPNRSCPRELQNIAVDLVKKCGGLPLAILALGGVMSSKTSVPEWIDFSRSLNHELSSNPGLEAVKSILFLGFSDLPLQLKRCFLYCCIFPEDHRIQRKRLLRLWMAEGFVEQVRGKTPERLAEDYLMELVHRSMLQVVLRNQSGRPKECKMHDLMRELALSTSEKEQFCATYDGREASEGISRSRRLSIQGSSKDLKSFKGMSRIRSLFVFGLDTISPSSANGFASGHRLLRVLDLENVAVEKLPDEVGDLFNLRYLNLRGTKVKKLPNSIGRLRNLQTLDVRDSKIEVLPAGIVKLQKLRHMLVYRYTYNFDSLCSVYGAQAPSSICKLNNLQVLDSVEAEPKLLRQLRNMTQLTCIGITKVRKADEKELCIAIQSMDLLHKLMLMVTDEEECLGVNAISSPPPCLRKLALAGKLEKVPCWFYSLHSLTKMHLHWSKLNEDPLPHIQALANLRQLVLSNAYAGKQLIFSTGFRRLTRLHLYNLARVTEIIIEEGVMPSLQRLYLINWTELKMLPRGIQYLLNLEMLYLEHVPPELIESIRGKDSVDQSRIRHIHEISHYYESSNGLSHENVSIFDFKKGRPISSQAPF</sequence>
<dbReference type="InterPro" id="IPR041118">
    <property type="entry name" value="Rx_N"/>
</dbReference>
<dbReference type="GO" id="GO:0043531">
    <property type="term" value="F:ADP binding"/>
    <property type="evidence" value="ECO:0007669"/>
    <property type="project" value="InterPro"/>
</dbReference>